<dbReference type="EMBL" id="JACGWO010000006">
    <property type="protein sequence ID" value="KAK4424692.1"/>
    <property type="molecule type" value="Genomic_DNA"/>
</dbReference>
<keyword evidence="2" id="KW-1185">Reference proteome</keyword>
<gene>
    <name evidence="1" type="ORF">Salat_1662800</name>
</gene>
<evidence type="ECO:0000313" key="1">
    <source>
        <dbReference type="EMBL" id="KAK4424692.1"/>
    </source>
</evidence>
<comment type="caution">
    <text evidence="1">The sequence shown here is derived from an EMBL/GenBank/DDBJ whole genome shotgun (WGS) entry which is preliminary data.</text>
</comment>
<reference evidence="1" key="1">
    <citation type="submission" date="2020-06" db="EMBL/GenBank/DDBJ databases">
        <authorList>
            <person name="Li T."/>
            <person name="Hu X."/>
            <person name="Zhang T."/>
            <person name="Song X."/>
            <person name="Zhang H."/>
            <person name="Dai N."/>
            <person name="Sheng W."/>
            <person name="Hou X."/>
            <person name="Wei L."/>
        </authorList>
    </citation>
    <scope>NUCLEOTIDE SEQUENCE</scope>
    <source>
        <strain evidence="1">3651</strain>
        <tissue evidence="1">Leaf</tissue>
    </source>
</reference>
<evidence type="ECO:0000313" key="2">
    <source>
        <dbReference type="Proteomes" id="UP001293254"/>
    </source>
</evidence>
<sequence>MREFCGFHDISPYIHSIFCGLLISKPLHTLWHEDNGGRNQFGKERPRVSGAISGPVLGEAAYRLVHNTLNIKPERMNYRNTQGNHVTNRLRPAGPPGYERGVSESQNSLSHQAPYRERAVGQSGMIEEPGRYGYQEQDIMMTRILQMDITTSLHQRVMLDMVSPRMKCKATGKVSMCKTDMHMRNSIVT</sequence>
<organism evidence="1 2">
    <name type="scientific">Sesamum alatum</name>
    <dbReference type="NCBI Taxonomy" id="300844"/>
    <lineage>
        <taxon>Eukaryota</taxon>
        <taxon>Viridiplantae</taxon>
        <taxon>Streptophyta</taxon>
        <taxon>Embryophyta</taxon>
        <taxon>Tracheophyta</taxon>
        <taxon>Spermatophyta</taxon>
        <taxon>Magnoliopsida</taxon>
        <taxon>eudicotyledons</taxon>
        <taxon>Gunneridae</taxon>
        <taxon>Pentapetalae</taxon>
        <taxon>asterids</taxon>
        <taxon>lamiids</taxon>
        <taxon>Lamiales</taxon>
        <taxon>Pedaliaceae</taxon>
        <taxon>Sesamum</taxon>
    </lineage>
</organism>
<name>A0AAE1Y7B9_9LAMI</name>
<accession>A0AAE1Y7B9</accession>
<proteinExistence type="predicted"/>
<dbReference type="AlphaFoldDB" id="A0AAE1Y7B9"/>
<dbReference type="Proteomes" id="UP001293254">
    <property type="component" value="Unassembled WGS sequence"/>
</dbReference>
<reference evidence="1" key="2">
    <citation type="journal article" date="2024" name="Plant">
        <title>Genomic evolution and insights into agronomic trait innovations of Sesamum species.</title>
        <authorList>
            <person name="Miao H."/>
            <person name="Wang L."/>
            <person name="Qu L."/>
            <person name="Liu H."/>
            <person name="Sun Y."/>
            <person name="Le M."/>
            <person name="Wang Q."/>
            <person name="Wei S."/>
            <person name="Zheng Y."/>
            <person name="Lin W."/>
            <person name="Duan Y."/>
            <person name="Cao H."/>
            <person name="Xiong S."/>
            <person name="Wang X."/>
            <person name="Wei L."/>
            <person name="Li C."/>
            <person name="Ma Q."/>
            <person name="Ju M."/>
            <person name="Zhao R."/>
            <person name="Li G."/>
            <person name="Mu C."/>
            <person name="Tian Q."/>
            <person name="Mei H."/>
            <person name="Zhang T."/>
            <person name="Gao T."/>
            <person name="Zhang H."/>
        </authorList>
    </citation>
    <scope>NUCLEOTIDE SEQUENCE</scope>
    <source>
        <strain evidence="1">3651</strain>
    </source>
</reference>
<protein>
    <submittedName>
        <fullName evidence="1">5'-3' exoribonuclease 4</fullName>
    </submittedName>
</protein>